<dbReference type="Gene3D" id="3.10.690.10">
    <property type="entry name" value="Bifunctional nuclease domain"/>
    <property type="match status" value="1"/>
</dbReference>
<organism evidence="6 7">
    <name type="scientific">Turnera subulata</name>
    <dbReference type="NCBI Taxonomy" id="218843"/>
    <lineage>
        <taxon>Eukaryota</taxon>
        <taxon>Viridiplantae</taxon>
        <taxon>Streptophyta</taxon>
        <taxon>Embryophyta</taxon>
        <taxon>Tracheophyta</taxon>
        <taxon>Spermatophyta</taxon>
        <taxon>Magnoliopsida</taxon>
        <taxon>eudicotyledons</taxon>
        <taxon>Gunneridae</taxon>
        <taxon>Pentapetalae</taxon>
        <taxon>rosids</taxon>
        <taxon>fabids</taxon>
        <taxon>Malpighiales</taxon>
        <taxon>Passifloraceae</taxon>
        <taxon>Turnera</taxon>
    </lineage>
</organism>
<evidence type="ECO:0000313" key="7">
    <source>
        <dbReference type="Proteomes" id="UP001141552"/>
    </source>
</evidence>
<dbReference type="GO" id="GO:0030891">
    <property type="term" value="C:VCB complex"/>
    <property type="evidence" value="ECO:0007669"/>
    <property type="project" value="TreeGrafter"/>
</dbReference>
<dbReference type="InterPro" id="IPR036104">
    <property type="entry name" value="BFN_sf"/>
</dbReference>
<sequence>MSFQAGSVSGFCTLTATTDQPNASRCRFPANPRPLRLSSIQLHDFANSSSIRCRTRPRPALLRVSCKASCGGGRSSNGRDRDRDHREETDDQDYLPASLLVSETLAHYRMRKPEFQEEMRWHIPGGGGRLLPFSRRRKDSMPDLSLMGHEFLRRFQGPTIFLKVKMVRITERVVSTYFARLCFGKPGENVFLSVDARPSDAINVANRCEVPIYVSKQIVSTDAIRIGYGMMGTQRDMKSIYDVSLDSAIDGPDSLAEELDLVRNMNLAIKEESFWCTLKIT</sequence>
<evidence type="ECO:0000259" key="5">
    <source>
        <dbReference type="PROSITE" id="PS51658"/>
    </source>
</evidence>
<comment type="similarity">
    <text evidence="1">Belongs to the bifunctional nuclease family.</text>
</comment>
<proteinExistence type="inferred from homology"/>
<dbReference type="Proteomes" id="UP001141552">
    <property type="component" value="Unassembled WGS sequence"/>
</dbReference>
<evidence type="ECO:0000256" key="1">
    <source>
        <dbReference type="ARBA" id="ARBA00009095"/>
    </source>
</evidence>
<keyword evidence="2" id="KW-0378">Hydrolase</keyword>
<evidence type="ECO:0000256" key="4">
    <source>
        <dbReference type="SAM" id="MobiDB-lite"/>
    </source>
</evidence>
<keyword evidence="2" id="KW-0540">Nuclease</keyword>
<protein>
    <recommendedName>
        <fullName evidence="5">BFN domain-containing protein</fullName>
    </recommendedName>
</protein>
<name>A0A9Q0JGD3_9ROSI</name>
<dbReference type="PANTHER" id="PTHR15160">
    <property type="entry name" value="VON HIPPEL-LINDAU PROTEIN"/>
    <property type="match status" value="1"/>
</dbReference>
<feature type="domain" description="BFN" evidence="5">
    <location>
        <begin position="150"/>
        <end position="226"/>
    </location>
</feature>
<evidence type="ECO:0000256" key="2">
    <source>
        <dbReference type="ARBA" id="ARBA00022722"/>
    </source>
</evidence>
<reference evidence="6" key="1">
    <citation type="submission" date="2022-02" db="EMBL/GenBank/DDBJ databases">
        <authorList>
            <person name="Henning P.M."/>
            <person name="McCubbin A.G."/>
            <person name="Shore J.S."/>
        </authorList>
    </citation>
    <scope>NUCLEOTIDE SEQUENCE</scope>
    <source>
        <strain evidence="6">F60SS</strain>
        <tissue evidence="6">Leaves</tissue>
    </source>
</reference>
<feature type="region of interest" description="Disordered" evidence="4">
    <location>
        <begin position="68"/>
        <end position="93"/>
    </location>
</feature>
<dbReference type="InterPro" id="IPR003729">
    <property type="entry name" value="Bi_nuclease_dom"/>
</dbReference>
<dbReference type="EMBL" id="JAKUCV010002721">
    <property type="protein sequence ID" value="KAJ4841621.1"/>
    <property type="molecule type" value="Genomic_DNA"/>
</dbReference>
<dbReference type="PROSITE" id="PS51658">
    <property type="entry name" value="BFN"/>
    <property type="match status" value="1"/>
</dbReference>
<dbReference type="AlphaFoldDB" id="A0A9Q0JGD3"/>
<dbReference type="OrthoDB" id="566255at2759"/>
<dbReference type="SUPFAM" id="SSF103256">
    <property type="entry name" value="Hypothetical protein TM0160"/>
    <property type="match status" value="1"/>
</dbReference>
<dbReference type="GO" id="GO:0005634">
    <property type="term" value="C:nucleus"/>
    <property type="evidence" value="ECO:0007669"/>
    <property type="project" value="TreeGrafter"/>
</dbReference>
<evidence type="ECO:0000256" key="3">
    <source>
        <dbReference type="ARBA" id="ARBA00025428"/>
    </source>
</evidence>
<dbReference type="PANTHER" id="PTHR15160:SF1">
    <property type="entry name" value="VON HIPPEL-LINDAU DISEASE TUMOR SUPPRESSOR"/>
    <property type="match status" value="1"/>
</dbReference>
<dbReference type="GO" id="GO:0016567">
    <property type="term" value="P:protein ubiquitination"/>
    <property type="evidence" value="ECO:0007669"/>
    <property type="project" value="TreeGrafter"/>
</dbReference>
<accession>A0A9Q0JGD3</accession>
<comment type="function">
    <text evidence="3">Bifunctional nuclease with both RNase and DNase activities. Involved in basal defense response. Participates in abscisic acid-derived callose deposition following infection by a necrotrophic pathogen.</text>
</comment>
<keyword evidence="7" id="KW-1185">Reference proteome</keyword>
<dbReference type="Pfam" id="PF02577">
    <property type="entry name" value="BFN_dom"/>
    <property type="match status" value="1"/>
</dbReference>
<gene>
    <name evidence="6" type="ORF">Tsubulata_004915</name>
</gene>
<evidence type="ECO:0000313" key="6">
    <source>
        <dbReference type="EMBL" id="KAJ4841621.1"/>
    </source>
</evidence>
<comment type="caution">
    <text evidence="6">The sequence shown here is derived from an EMBL/GenBank/DDBJ whole genome shotgun (WGS) entry which is preliminary data.</text>
</comment>
<feature type="compositionally biased region" description="Basic and acidic residues" evidence="4">
    <location>
        <begin position="77"/>
        <end position="88"/>
    </location>
</feature>
<reference evidence="6" key="2">
    <citation type="journal article" date="2023" name="Plants (Basel)">
        <title>Annotation of the Turnera subulata (Passifloraceae) Draft Genome Reveals the S-Locus Evolved after the Divergence of Turneroideae from Passifloroideae in a Stepwise Manner.</title>
        <authorList>
            <person name="Henning P.M."/>
            <person name="Roalson E.H."/>
            <person name="Mir W."/>
            <person name="McCubbin A.G."/>
            <person name="Shore J.S."/>
        </authorList>
    </citation>
    <scope>NUCLEOTIDE SEQUENCE</scope>
    <source>
        <strain evidence="6">F60SS</strain>
    </source>
</reference>
<dbReference type="GO" id="GO:0004518">
    <property type="term" value="F:nuclease activity"/>
    <property type="evidence" value="ECO:0007669"/>
    <property type="project" value="UniProtKB-UniRule"/>
</dbReference>